<dbReference type="CDD" id="cd00429">
    <property type="entry name" value="RPE"/>
    <property type="match status" value="1"/>
</dbReference>
<keyword evidence="13" id="KW-0119">Carbohydrate metabolism</keyword>
<keyword evidence="10 15" id="KW-0479">Metal-binding</keyword>
<evidence type="ECO:0000256" key="3">
    <source>
        <dbReference type="ARBA" id="ARBA00001941"/>
    </source>
</evidence>
<feature type="binding site" evidence="15">
    <location>
        <position position="186"/>
    </location>
    <ligand>
        <name>a divalent metal cation</name>
        <dbReference type="ChEBI" id="CHEBI:60240"/>
    </ligand>
</feature>
<comment type="cofactor">
    <cofactor evidence="15">
        <name>a divalent metal cation</name>
        <dbReference type="ChEBI" id="CHEBI:60240"/>
    </cofactor>
    <text evidence="15">Binds 1 divalent metal cation per subunit.</text>
</comment>
<evidence type="ECO:0000256" key="10">
    <source>
        <dbReference type="ARBA" id="ARBA00022723"/>
    </source>
</evidence>
<dbReference type="Proteomes" id="UP001373714">
    <property type="component" value="Unassembled WGS sequence"/>
</dbReference>
<evidence type="ECO:0000256" key="7">
    <source>
        <dbReference type="ARBA" id="ARBA00009541"/>
    </source>
</evidence>
<sequence>MSPKPIIAPSILASDFGKLASECQRIIGHGADWLHIDIMDGHFVPNITIGAPVVTCIRPAIEKTADGKGIFDCHMMVAKPEQWISDFAKAGGDLYCFHYEATETPRECIKLVHDSGMKAGIAIKPDTPVDVLYSILDDTSDPSYYPDMVLVMTVEPGFGGQKFQERCMPKVAALRDKYPELDIEVDGGLGPSTIDVAAEAGANVIVAGTAVFGAPDPKQVITILKETVQKNVELWRARSKV</sequence>
<comment type="similarity">
    <text evidence="7 13">Belongs to the ribulose-phosphate 3-epimerase family.</text>
</comment>
<dbReference type="InterPro" id="IPR026019">
    <property type="entry name" value="Ribul_P_3_epim"/>
</dbReference>
<evidence type="ECO:0000256" key="16">
    <source>
        <dbReference type="PIRSR" id="PIRSR001461-3"/>
    </source>
</evidence>
<evidence type="ECO:0000313" key="18">
    <source>
        <dbReference type="Proteomes" id="UP001373714"/>
    </source>
</evidence>
<dbReference type="NCBIfam" id="NF004076">
    <property type="entry name" value="PRK05581.1-4"/>
    <property type="match status" value="1"/>
</dbReference>
<dbReference type="GO" id="GO:0005975">
    <property type="term" value="P:carbohydrate metabolic process"/>
    <property type="evidence" value="ECO:0007669"/>
    <property type="project" value="InterPro"/>
</dbReference>
<dbReference type="GO" id="GO:0004750">
    <property type="term" value="F:D-ribulose-phosphate 3-epimerase activity"/>
    <property type="evidence" value="ECO:0007669"/>
    <property type="project" value="UniProtKB-EC"/>
</dbReference>
<evidence type="ECO:0000256" key="14">
    <source>
        <dbReference type="PIRSR" id="PIRSR001461-1"/>
    </source>
</evidence>
<dbReference type="HAMAP" id="MF_02227">
    <property type="entry name" value="RPE"/>
    <property type="match status" value="1"/>
</dbReference>
<reference evidence="17 18" key="1">
    <citation type="submission" date="2019-10" db="EMBL/GenBank/DDBJ databases">
        <authorList>
            <person name="Palmer J.M."/>
        </authorList>
    </citation>
    <scope>NUCLEOTIDE SEQUENCE [LARGE SCALE GENOMIC DNA]</scope>
    <source>
        <strain evidence="17 18">TWF730</strain>
    </source>
</reference>
<evidence type="ECO:0000256" key="4">
    <source>
        <dbReference type="ARBA" id="ARBA00001947"/>
    </source>
</evidence>
<evidence type="ECO:0000256" key="8">
    <source>
        <dbReference type="ARBA" id="ARBA00013188"/>
    </source>
</evidence>
<dbReference type="GO" id="GO:0006098">
    <property type="term" value="P:pentose-phosphate shunt"/>
    <property type="evidence" value="ECO:0007669"/>
    <property type="project" value="InterPro"/>
</dbReference>
<evidence type="ECO:0000256" key="12">
    <source>
        <dbReference type="ARBA" id="ARBA00023285"/>
    </source>
</evidence>
<dbReference type="FunFam" id="3.20.20.70:FF:000130">
    <property type="entry name" value="Ribulose-phosphate 3-epimerase"/>
    <property type="match status" value="1"/>
</dbReference>
<dbReference type="InterPro" id="IPR013785">
    <property type="entry name" value="Aldolase_TIM"/>
</dbReference>
<keyword evidence="18" id="KW-1185">Reference proteome</keyword>
<dbReference type="GO" id="GO:0046872">
    <property type="term" value="F:metal ion binding"/>
    <property type="evidence" value="ECO:0007669"/>
    <property type="project" value="UniProtKB-KW"/>
</dbReference>
<proteinExistence type="inferred from homology"/>
<comment type="pathway">
    <text evidence="6">Carbohydrate degradation; pentose phosphate pathway; D-xylulose 5-phosphate from D-ribulose 5-phosphate (non-oxidative stage): step 1/1.</text>
</comment>
<dbReference type="Pfam" id="PF00834">
    <property type="entry name" value="Ribul_P_3_epim"/>
    <property type="match status" value="1"/>
</dbReference>
<dbReference type="PROSITE" id="PS01086">
    <property type="entry name" value="RIBUL_P_3_EPIMER_2"/>
    <property type="match status" value="1"/>
</dbReference>
<feature type="binding site" evidence="16">
    <location>
        <position position="10"/>
    </location>
    <ligand>
        <name>substrate</name>
    </ligand>
</feature>
<dbReference type="EC" id="5.1.3.1" evidence="8 13"/>
<gene>
    <name evidence="17" type="primary">RPE1</name>
    <name evidence="17" type="ORF">TWF730_007843</name>
</gene>
<keyword evidence="12 15" id="KW-0170">Cobalt</keyword>
<dbReference type="SUPFAM" id="SSF51366">
    <property type="entry name" value="Ribulose-phoshate binding barrel"/>
    <property type="match status" value="1"/>
</dbReference>
<evidence type="ECO:0000256" key="13">
    <source>
        <dbReference type="PIRNR" id="PIRNR001461"/>
    </source>
</evidence>
<feature type="binding site" evidence="15">
    <location>
        <position position="74"/>
    </location>
    <ligand>
        <name>a divalent metal cation</name>
        <dbReference type="ChEBI" id="CHEBI:60240"/>
    </ligand>
</feature>
<comment type="cofactor">
    <cofactor evidence="2">
        <name>Mn(2+)</name>
        <dbReference type="ChEBI" id="CHEBI:29035"/>
    </cofactor>
</comment>
<comment type="cofactor">
    <cofactor evidence="5">
        <name>Fe(2+)</name>
        <dbReference type="ChEBI" id="CHEBI:29033"/>
    </cofactor>
</comment>
<evidence type="ECO:0000313" key="17">
    <source>
        <dbReference type="EMBL" id="KAK6358512.1"/>
    </source>
</evidence>
<dbReference type="InterPro" id="IPR011060">
    <property type="entry name" value="RibuloseP-bd_barrel"/>
</dbReference>
<comment type="cofactor">
    <cofactor evidence="3">
        <name>Co(2+)</name>
        <dbReference type="ChEBI" id="CHEBI:48828"/>
    </cofactor>
</comment>
<dbReference type="Gene3D" id="3.20.20.70">
    <property type="entry name" value="Aldolase class I"/>
    <property type="match status" value="1"/>
</dbReference>
<comment type="catalytic activity">
    <reaction evidence="1 13">
        <text>D-ribulose 5-phosphate = D-xylulose 5-phosphate</text>
        <dbReference type="Rhea" id="RHEA:13677"/>
        <dbReference type="ChEBI" id="CHEBI:57737"/>
        <dbReference type="ChEBI" id="CHEBI:58121"/>
        <dbReference type="EC" id="5.1.3.1"/>
    </reaction>
</comment>
<feature type="binding site" evidence="16">
    <location>
        <position position="188"/>
    </location>
    <ligand>
        <name>substrate</name>
    </ligand>
</feature>
<feature type="binding site" evidence="15">
    <location>
        <position position="35"/>
    </location>
    <ligand>
        <name>a divalent metal cation</name>
        <dbReference type="ChEBI" id="CHEBI:60240"/>
    </ligand>
</feature>
<protein>
    <recommendedName>
        <fullName evidence="9 13">Ribulose-phosphate 3-epimerase</fullName>
        <ecNumber evidence="8 13">5.1.3.1</ecNumber>
    </recommendedName>
</protein>
<keyword evidence="15" id="KW-0464">Manganese</keyword>
<feature type="binding site" evidence="15">
    <location>
        <position position="37"/>
    </location>
    <ligand>
        <name>a divalent metal cation</name>
        <dbReference type="ChEBI" id="CHEBI:60240"/>
    </ligand>
</feature>
<dbReference type="EMBL" id="JAVHNS010000004">
    <property type="protein sequence ID" value="KAK6358512.1"/>
    <property type="molecule type" value="Genomic_DNA"/>
</dbReference>
<feature type="binding site" evidence="16">
    <location>
        <position position="74"/>
    </location>
    <ligand>
        <name>substrate</name>
    </ligand>
</feature>
<feature type="active site" description="Proton donor" evidence="14">
    <location>
        <position position="186"/>
    </location>
</feature>
<evidence type="ECO:0000256" key="11">
    <source>
        <dbReference type="ARBA" id="ARBA00023235"/>
    </source>
</evidence>
<feature type="binding site" evidence="16">
    <location>
        <begin position="157"/>
        <end position="160"/>
    </location>
    <ligand>
        <name>substrate</name>
    </ligand>
</feature>
<evidence type="ECO:0000256" key="5">
    <source>
        <dbReference type="ARBA" id="ARBA00001954"/>
    </source>
</evidence>
<accession>A0AAV9V977</accession>
<keyword evidence="15" id="KW-0862">Zinc</keyword>
<dbReference type="InterPro" id="IPR000056">
    <property type="entry name" value="Ribul_P_3_epim-like"/>
</dbReference>
<dbReference type="AlphaFoldDB" id="A0AAV9V977"/>
<evidence type="ECO:0000256" key="15">
    <source>
        <dbReference type="PIRSR" id="PIRSR001461-2"/>
    </source>
</evidence>
<evidence type="ECO:0000256" key="6">
    <source>
        <dbReference type="ARBA" id="ARBA00005016"/>
    </source>
</evidence>
<evidence type="ECO:0000256" key="1">
    <source>
        <dbReference type="ARBA" id="ARBA00001782"/>
    </source>
</evidence>
<dbReference type="PIRSF" id="PIRSF001461">
    <property type="entry name" value="RPE"/>
    <property type="match status" value="1"/>
</dbReference>
<evidence type="ECO:0000256" key="9">
    <source>
        <dbReference type="ARBA" id="ARBA00013920"/>
    </source>
</evidence>
<feature type="active site" description="Proton acceptor" evidence="14">
    <location>
        <position position="37"/>
    </location>
</feature>
<evidence type="ECO:0000256" key="2">
    <source>
        <dbReference type="ARBA" id="ARBA00001936"/>
    </source>
</evidence>
<feature type="binding site" evidence="16">
    <location>
        <begin position="208"/>
        <end position="209"/>
    </location>
    <ligand>
        <name>substrate</name>
    </ligand>
</feature>
<comment type="caution">
    <text evidence="17">The sequence shown here is derived from an EMBL/GenBank/DDBJ whole genome shotgun (WGS) entry which is preliminary data.</text>
</comment>
<dbReference type="PROSITE" id="PS01085">
    <property type="entry name" value="RIBUL_P_3_EPIMER_1"/>
    <property type="match status" value="1"/>
</dbReference>
<dbReference type="PANTHER" id="PTHR11749">
    <property type="entry name" value="RIBULOSE-5-PHOSPHATE-3-EPIMERASE"/>
    <property type="match status" value="1"/>
</dbReference>
<keyword evidence="11 13" id="KW-0413">Isomerase</keyword>
<dbReference type="NCBIfam" id="TIGR01163">
    <property type="entry name" value="rpe"/>
    <property type="match status" value="1"/>
</dbReference>
<comment type="cofactor">
    <cofactor evidence="4">
        <name>Zn(2+)</name>
        <dbReference type="ChEBI" id="CHEBI:29105"/>
    </cofactor>
</comment>
<name>A0AAV9V977_9PEZI</name>
<organism evidence="17 18">
    <name type="scientific">Orbilia blumenaviensis</name>
    <dbReference type="NCBI Taxonomy" id="1796055"/>
    <lineage>
        <taxon>Eukaryota</taxon>
        <taxon>Fungi</taxon>
        <taxon>Dikarya</taxon>
        <taxon>Ascomycota</taxon>
        <taxon>Pezizomycotina</taxon>
        <taxon>Orbiliomycetes</taxon>
        <taxon>Orbiliales</taxon>
        <taxon>Orbiliaceae</taxon>
        <taxon>Orbilia</taxon>
    </lineage>
</organism>